<organism evidence="8 9">
    <name type="scientific">bacterium (Candidatus Gribaldobacteria) CG_4_9_14_3_um_filter_36_15</name>
    <dbReference type="NCBI Taxonomy" id="2014269"/>
    <lineage>
        <taxon>Bacteria</taxon>
        <taxon>Candidatus Gribaldobacteria</taxon>
    </lineage>
</organism>
<accession>A0A2M7ZV36</accession>
<keyword evidence="5" id="KW-0269">Exonuclease</keyword>
<feature type="compositionally biased region" description="Acidic residues" evidence="7">
    <location>
        <begin position="70"/>
        <end position="93"/>
    </location>
</feature>
<keyword evidence="6" id="KW-0175">Coiled coil</keyword>
<evidence type="ECO:0000313" key="8">
    <source>
        <dbReference type="EMBL" id="PJB09107.1"/>
    </source>
</evidence>
<dbReference type="Gene3D" id="1.10.287.1040">
    <property type="entry name" value="Exonuclease VII, small subunit"/>
    <property type="match status" value="1"/>
</dbReference>
<evidence type="ECO:0000256" key="6">
    <source>
        <dbReference type="SAM" id="Coils"/>
    </source>
</evidence>
<evidence type="ECO:0000256" key="1">
    <source>
        <dbReference type="ARBA" id="ARBA00009998"/>
    </source>
</evidence>
<feature type="coiled-coil region" evidence="6">
    <location>
        <begin position="1"/>
        <end position="67"/>
    </location>
</feature>
<proteinExistence type="inferred from homology"/>
<keyword evidence="2" id="KW-0963">Cytoplasm</keyword>
<sequence length="101" mass="11853">MAKEKQDTKNLNNNLKRLSEITEWFDNQEEIDVEEGLKKVKEAVELIKASKARLKTIENEFKEIKKEVNLEGDDEEEKEEDIDPEDNEDSDNEPDTKDIPF</sequence>
<feature type="region of interest" description="Disordered" evidence="7">
    <location>
        <begin position="68"/>
        <end position="101"/>
    </location>
</feature>
<dbReference type="AlphaFoldDB" id="A0A2M7ZV36"/>
<dbReference type="GO" id="GO:0006308">
    <property type="term" value="P:DNA catabolic process"/>
    <property type="evidence" value="ECO:0007669"/>
    <property type="project" value="InterPro"/>
</dbReference>
<dbReference type="InterPro" id="IPR037004">
    <property type="entry name" value="Exonuc_VII_ssu_sf"/>
</dbReference>
<dbReference type="GO" id="GO:0008855">
    <property type="term" value="F:exodeoxyribonuclease VII activity"/>
    <property type="evidence" value="ECO:0007669"/>
    <property type="project" value="InterPro"/>
</dbReference>
<evidence type="ECO:0000256" key="2">
    <source>
        <dbReference type="ARBA" id="ARBA00022490"/>
    </source>
</evidence>
<evidence type="ECO:0000256" key="5">
    <source>
        <dbReference type="ARBA" id="ARBA00022839"/>
    </source>
</evidence>
<dbReference type="EMBL" id="PFUT01000036">
    <property type="protein sequence ID" value="PJB09107.1"/>
    <property type="molecule type" value="Genomic_DNA"/>
</dbReference>
<evidence type="ECO:0000256" key="3">
    <source>
        <dbReference type="ARBA" id="ARBA00022722"/>
    </source>
</evidence>
<comment type="similarity">
    <text evidence="1">Belongs to the XseB family.</text>
</comment>
<dbReference type="Pfam" id="PF02609">
    <property type="entry name" value="Exonuc_VII_S"/>
    <property type="match status" value="1"/>
</dbReference>
<evidence type="ECO:0000256" key="7">
    <source>
        <dbReference type="SAM" id="MobiDB-lite"/>
    </source>
</evidence>
<keyword evidence="3" id="KW-0540">Nuclease</keyword>
<evidence type="ECO:0000313" key="9">
    <source>
        <dbReference type="Proteomes" id="UP000229156"/>
    </source>
</evidence>
<dbReference type="GO" id="GO:0009318">
    <property type="term" value="C:exodeoxyribonuclease VII complex"/>
    <property type="evidence" value="ECO:0007669"/>
    <property type="project" value="InterPro"/>
</dbReference>
<evidence type="ECO:0000256" key="4">
    <source>
        <dbReference type="ARBA" id="ARBA00022801"/>
    </source>
</evidence>
<protein>
    <submittedName>
        <fullName evidence="8">Uncharacterized protein</fullName>
    </submittedName>
</protein>
<name>A0A2M7ZV36_9BACT</name>
<dbReference type="Proteomes" id="UP000229156">
    <property type="component" value="Unassembled WGS sequence"/>
</dbReference>
<gene>
    <name evidence="8" type="ORF">CO121_01710</name>
</gene>
<keyword evidence="4" id="KW-0378">Hydrolase</keyword>
<reference evidence="9" key="1">
    <citation type="submission" date="2017-09" db="EMBL/GenBank/DDBJ databases">
        <title>Depth-based differentiation of microbial function through sediment-hosted aquifers and enrichment of novel symbionts in the deep terrestrial subsurface.</title>
        <authorList>
            <person name="Probst A.J."/>
            <person name="Ladd B."/>
            <person name="Jarett J.K."/>
            <person name="Geller-Mcgrath D.E."/>
            <person name="Sieber C.M.K."/>
            <person name="Emerson J.B."/>
            <person name="Anantharaman K."/>
            <person name="Thomas B.C."/>
            <person name="Malmstrom R."/>
            <person name="Stieglmeier M."/>
            <person name="Klingl A."/>
            <person name="Woyke T."/>
            <person name="Ryan C.M."/>
            <person name="Banfield J.F."/>
        </authorList>
    </citation>
    <scope>NUCLEOTIDE SEQUENCE [LARGE SCALE GENOMIC DNA]</scope>
</reference>
<dbReference type="InterPro" id="IPR003761">
    <property type="entry name" value="Exonuc_VII_S"/>
</dbReference>
<comment type="caution">
    <text evidence="8">The sequence shown here is derived from an EMBL/GenBank/DDBJ whole genome shotgun (WGS) entry which is preliminary data.</text>
</comment>